<feature type="region of interest" description="Disordered" evidence="3">
    <location>
        <begin position="189"/>
        <end position="214"/>
    </location>
</feature>
<reference evidence="6" key="1">
    <citation type="submission" date="2025-08" db="UniProtKB">
        <authorList>
            <consortium name="RefSeq"/>
        </authorList>
    </citation>
    <scope>IDENTIFICATION</scope>
</reference>
<dbReference type="InterPro" id="IPR011010">
    <property type="entry name" value="DNA_brk_join_enz"/>
</dbReference>
<dbReference type="InterPro" id="IPR013762">
    <property type="entry name" value="Integrase-like_cat_sf"/>
</dbReference>
<dbReference type="AlphaFoldDB" id="A0AAJ7BYA7"/>
<dbReference type="PANTHER" id="PTHR30349:SF41">
    <property type="entry name" value="INTEGRASE_RECOMBINASE PROTEIN MJ0367-RELATED"/>
    <property type="match status" value="1"/>
</dbReference>
<keyword evidence="2" id="KW-0233">DNA recombination</keyword>
<feature type="compositionally biased region" description="Polar residues" evidence="3">
    <location>
        <begin position="189"/>
        <end position="200"/>
    </location>
</feature>
<dbReference type="InterPro" id="IPR002104">
    <property type="entry name" value="Integrase_catalytic"/>
</dbReference>
<proteinExistence type="predicted"/>
<keyword evidence="5" id="KW-1185">Reference proteome</keyword>
<name>A0AAJ7BYA7_CEPCN</name>
<sequence length="238" mass="27028">MVIKGTNGKFSPQKKFKSSSLKLQIMNIWLQSHELVNITLNDIENHGKMMKVTIPKTKKNVPRSFVIQEEFRAIVKKYEALRPSNTITNRFFLNFQKGKCLCQVIGKNKFATMPTQIAEYLKLPDSKRYTGHSFRRTSTPFLADAGVDITAIKRHGGWKSNTMAEDYIEQSMHNKQEAAQKITSSIMLPSLSKRSNSSNHDSPKKKILKAENNSDETLKTGQTVIHLSNCLVTINVQK</sequence>
<dbReference type="GeneID" id="107268812"/>
<dbReference type="GO" id="GO:0003677">
    <property type="term" value="F:DNA binding"/>
    <property type="evidence" value="ECO:0007669"/>
    <property type="project" value="UniProtKB-KW"/>
</dbReference>
<evidence type="ECO:0000256" key="3">
    <source>
        <dbReference type="SAM" id="MobiDB-lite"/>
    </source>
</evidence>
<accession>A0AAJ7BYA7</accession>
<evidence type="ECO:0000256" key="1">
    <source>
        <dbReference type="ARBA" id="ARBA00023125"/>
    </source>
</evidence>
<dbReference type="GO" id="GO:0015074">
    <property type="term" value="P:DNA integration"/>
    <property type="evidence" value="ECO:0007669"/>
    <property type="project" value="InterPro"/>
</dbReference>
<dbReference type="KEGG" id="ccin:107268812"/>
<evidence type="ECO:0000313" key="6">
    <source>
        <dbReference type="RefSeq" id="XP_015597427.2"/>
    </source>
</evidence>
<dbReference type="RefSeq" id="XP_015597427.2">
    <property type="nucleotide sequence ID" value="XM_015741941.2"/>
</dbReference>
<dbReference type="Gene3D" id="1.10.443.10">
    <property type="entry name" value="Intergrase catalytic core"/>
    <property type="match status" value="1"/>
</dbReference>
<dbReference type="SUPFAM" id="SSF56349">
    <property type="entry name" value="DNA breaking-rejoining enzymes"/>
    <property type="match status" value="1"/>
</dbReference>
<dbReference type="GO" id="GO:0006310">
    <property type="term" value="P:DNA recombination"/>
    <property type="evidence" value="ECO:0007669"/>
    <property type="project" value="UniProtKB-KW"/>
</dbReference>
<gene>
    <name evidence="6" type="primary">LOC107268812</name>
</gene>
<dbReference type="CDD" id="cd00397">
    <property type="entry name" value="DNA_BRE_C"/>
    <property type="match status" value="1"/>
</dbReference>
<protein>
    <submittedName>
        <fullName evidence="6">Uncharacterized protein LOC107268812</fullName>
    </submittedName>
</protein>
<dbReference type="PANTHER" id="PTHR30349">
    <property type="entry name" value="PHAGE INTEGRASE-RELATED"/>
    <property type="match status" value="1"/>
</dbReference>
<organism evidence="5 6">
    <name type="scientific">Cephus cinctus</name>
    <name type="common">Wheat stem sawfly</name>
    <dbReference type="NCBI Taxonomy" id="211228"/>
    <lineage>
        <taxon>Eukaryota</taxon>
        <taxon>Metazoa</taxon>
        <taxon>Ecdysozoa</taxon>
        <taxon>Arthropoda</taxon>
        <taxon>Hexapoda</taxon>
        <taxon>Insecta</taxon>
        <taxon>Pterygota</taxon>
        <taxon>Neoptera</taxon>
        <taxon>Endopterygota</taxon>
        <taxon>Hymenoptera</taxon>
        <taxon>Cephoidea</taxon>
        <taxon>Cephidae</taxon>
        <taxon>Cephus</taxon>
    </lineage>
</organism>
<evidence type="ECO:0000259" key="4">
    <source>
        <dbReference type="Pfam" id="PF00589"/>
    </source>
</evidence>
<evidence type="ECO:0000256" key="2">
    <source>
        <dbReference type="ARBA" id="ARBA00023172"/>
    </source>
</evidence>
<keyword evidence="1" id="KW-0238">DNA-binding</keyword>
<evidence type="ECO:0000313" key="5">
    <source>
        <dbReference type="Proteomes" id="UP000694920"/>
    </source>
</evidence>
<dbReference type="Pfam" id="PF00589">
    <property type="entry name" value="Phage_integrase"/>
    <property type="match status" value="1"/>
</dbReference>
<feature type="domain" description="Tyr recombinase" evidence="4">
    <location>
        <begin position="33"/>
        <end position="172"/>
    </location>
</feature>
<dbReference type="Proteomes" id="UP000694920">
    <property type="component" value="Unplaced"/>
</dbReference>
<dbReference type="InterPro" id="IPR050090">
    <property type="entry name" value="Tyrosine_recombinase_XerCD"/>
</dbReference>